<sequence>MFEQSGRNILLGVLGGVLLSSVSLAAVAQDERKTYHLLDSKGEPVLDGKKECVDTPTPNTPAKLFEKCGDILDSDGDGVPDDRDKCPGTPKGVKVDADGCPIDTDGDGVPDYRDKCPNNSPLEISKGVDADGCPLDSDGDGVPDYRDKCPGTPKGVKVDADGCGVVDRVVQEILGSDITFGFNRADLTPQGNATLDRIASEILGQIDFVKDVKVVGHTDSVGSDKYNQTLSERRAASVANYLISKGVPADKILREGRGEREPIATNATAAGRAQNRRVEINISMYGAAN</sequence>
<evidence type="ECO:0000256" key="6">
    <source>
        <dbReference type="SAM" id="SignalP"/>
    </source>
</evidence>
<dbReference type="GO" id="GO:0005509">
    <property type="term" value="F:calcium ion binding"/>
    <property type="evidence" value="ECO:0007669"/>
    <property type="project" value="InterPro"/>
</dbReference>
<dbReference type="PANTHER" id="PTHR30329:SF21">
    <property type="entry name" value="LIPOPROTEIN YIAD-RELATED"/>
    <property type="match status" value="1"/>
</dbReference>
<dbReference type="GO" id="GO:0009279">
    <property type="term" value="C:cell outer membrane"/>
    <property type="evidence" value="ECO:0007669"/>
    <property type="project" value="UniProtKB-SubCell"/>
</dbReference>
<proteinExistence type="predicted"/>
<protein>
    <recommendedName>
        <fullName evidence="7">OmpA-like domain-containing protein</fullName>
    </recommendedName>
</protein>
<organism evidence="8 9">
    <name type="scientific">Thioflexithrix psekupsensis</name>
    <dbReference type="NCBI Taxonomy" id="1570016"/>
    <lineage>
        <taxon>Bacteria</taxon>
        <taxon>Pseudomonadati</taxon>
        <taxon>Pseudomonadota</taxon>
        <taxon>Gammaproteobacteria</taxon>
        <taxon>Thiotrichales</taxon>
        <taxon>Thioflexithrix</taxon>
    </lineage>
</organism>
<evidence type="ECO:0000256" key="2">
    <source>
        <dbReference type="ARBA" id="ARBA00022729"/>
    </source>
</evidence>
<dbReference type="Gene3D" id="3.30.1330.60">
    <property type="entry name" value="OmpA-like domain"/>
    <property type="match status" value="1"/>
</dbReference>
<keyword evidence="2 6" id="KW-0732">Signal</keyword>
<evidence type="ECO:0000256" key="1">
    <source>
        <dbReference type="ARBA" id="ARBA00004442"/>
    </source>
</evidence>
<dbReference type="PRINTS" id="PR01021">
    <property type="entry name" value="OMPADOMAIN"/>
</dbReference>
<dbReference type="SUPFAM" id="SSF103088">
    <property type="entry name" value="OmpA-like"/>
    <property type="match status" value="1"/>
</dbReference>
<dbReference type="InterPro" id="IPR006665">
    <property type="entry name" value="OmpA-like"/>
</dbReference>
<evidence type="ECO:0000313" key="8">
    <source>
        <dbReference type="EMBL" id="OUD12027.1"/>
    </source>
</evidence>
<keyword evidence="4" id="KW-0998">Cell outer membrane</keyword>
<dbReference type="InterPro" id="IPR028974">
    <property type="entry name" value="TSP_type-3_rpt"/>
</dbReference>
<gene>
    <name evidence="8" type="ORF">TPSD3_12890</name>
</gene>
<dbReference type="InterPro" id="IPR006664">
    <property type="entry name" value="OMP_bac"/>
</dbReference>
<feature type="chain" id="PRO_5013010277" description="OmpA-like domain-containing protein" evidence="6">
    <location>
        <begin position="26"/>
        <end position="289"/>
    </location>
</feature>
<keyword evidence="9" id="KW-1185">Reference proteome</keyword>
<dbReference type="InterPro" id="IPR006690">
    <property type="entry name" value="OMPA-like_CS"/>
</dbReference>
<dbReference type="OrthoDB" id="6195779at2"/>
<reference evidence="8 9" key="1">
    <citation type="submission" date="2016-12" db="EMBL/GenBank/DDBJ databases">
        <title>Thioflexothrix psekupsii D3 genome sequencing and assembly.</title>
        <authorList>
            <person name="Fomenkov A."/>
            <person name="Vincze T."/>
            <person name="Grabovich M."/>
            <person name="Anton B.P."/>
            <person name="Dubinina G."/>
            <person name="Orlova M."/>
            <person name="Belousova E."/>
            <person name="Roberts R.J."/>
        </authorList>
    </citation>
    <scope>NUCLEOTIDE SEQUENCE [LARGE SCALE GENOMIC DNA]</scope>
    <source>
        <strain evidence="8">D3</strain>
    </source>
</reference>
<dbReference type="InterPro" id="IPR050330">
    <property type="entry name" value="Bact_OuterMem_StrucFunc"/>
</dbReference>
<dbReference type="Pfam" id="PF00691">
    <property type="entry name" value="OmpA"/>
    <property type="match status" value="1"/>
</dbReference>
<dbReference type="PROSITE" id="PS01068">
    <property type="entry name" value="OMPA_1"/>
    <property type="match status" value="1"/>
</dbReference>
<dbReference type="InterPro" id="IPR036737">
    <property type="entry name" value="OmpA-like_sf"/>
</dbReference>
<evidence type="ECO:0000256" key="5">
    <source>
        <dbReference type="PROSITE-ProRule" id="PRU00473"/>
    </source>
</evidence>
<dbReference type="Proteomes" id="UP000194798">
    <property type="component" value="Unassembled WGS sequence"/>
</dbReference>
<dbReference type="Pfam" id="PF02412">
    <property type="entry name" value="TSP_3"/>
    <property type="match status" value="3"/>
</dbReference>
<feature type="signal peptide" evidence="6">
    <location>
        <begin position="1"/>
        <end position="25"/>
    </location>
</feature>
<evidence type="ECO:0000256" key="4">
    <source>
        <dbReference type="ARBA" id="ARBA00023237"/>
    </source>
</evidence>
<dbReference type="SUPFAM" id="SSF103647">
    <property type="entry name" value="TSP type-3 repeat"/>
    <property type="match status" value="2"/>
</dbReference>
<dbReference type="Gene3D" id="4.10.1080.10">
    <property type="entry name" value="TSP type-3 repeat"/>
    <property type="match status" value="1"/>
</dbReference>
<keyword evidence="3 5" id="KW-0472">Membrane</keyword>
<dbReference type="PROSITE" id="PS51123">
    <property type="entry name" value="OMPA_2"/>
    <property type="match status" value="1"/>
</dbReference>
<dbReference type="GO" id="GO:0007155">
    <property type="term" value="P:cell adhesion"/>
    <property type="evidence" value="ECO:0007669"/>
    <property type="project" value="InterPro"/>
</dbReference>
<dbReference type="PANTHER" id="PTHR30329">
    <property type="entry name" value="STATOR ELEMENT OF FLAGELLAR MOTOR COMPLEX"/>
    <property type="match status" value="1"/>
</dbReference>
<dbReference type="AlphaFoldDB" id="A0A251X514"/>
<dbReference type="CDD" id="cd07185">
    <property type="entry name" value="OmpA_C-like"/>
    <property type="match status" value="1"/>
</dbReference>
<dbReference type="PRINTS" id="PR01023">
    <property type="entry name" value="NAFLGMOTY"/>
</dbReference>
<feature type="domain" description="OmpA-like" evidence="7">
    <location>
        <begin position="167"/>
        <end position="286"/>
    </location>
</feature>
<dbReference type="InterPro" id="IPR003367">
    <property type="entry name" value="Thrombospondin_3-like_rpt"/>
</dbReference>
<evidence type="ECO:0000259" key="7">
    <source>
        <dbReference type="PROSITE" id="PS51123"/>
    </source>
</evidence>
<comment type="subcellular location">
    <subcellularLocation>
        <location evidence="1">Cell outer membrane</location>
    </subcellularLocation>
</comment>
<name>A0A251X514_9GAMM</name>
<evidence type="ECO:0000313" key="9">
    <source>
        <dbReference type="Proteomes" id="UP000194798"/>
    </source>
</evidence>
<dbReference type="EMBL" id="MSLT01000023">
    <property type="protein sequence ID" value="OUD12027.1"/>
    <property type="molecule type" value="Genomic_DNA"/>
</dbReference>
<comment type="caution">
    <text evidence="8">The sequence shown here is derived from an EMBL/GenBank/DDBJ whole genome shotgun (WGS) entry which is preliminary data.</text>
</comment>
<evidence type="ECO:0000256" key="3">
    <source>
        <dbReference type="ARBA" id="ARBA00023136"/>
    </source>
</evidence>
<accession>A0A251X514</accession>